<dbReference type="Pfam" id="PF00271">
    <property type="entry name" value="Helicase_C"/>
    <property type="match status" value="1"/>
</dbReference>
<dbReference type="Gene3D" id="3.30.870.10">
    <property type="entry name" value="Endonuclease Chain A"/>
    <property type="match status" value="1"/>
</dbReference>
<accession>A0ABT6BM94</accession>
<dbReference type="Pfam" id="PF00176">
    <property type="entry name" value="SNF2-rel_dom"/>
    <property type="match status" value="1"/>
</dbReference>
<evidence type="ECO:0000256" key="2">
    <source>
        <dbReference type="SAM" id="Coils"/>
    </source>
</evidence>
<sequence length="1132" mass="131852">MILDNENENLKVHEWITRYTDSGKLSIVTGYFTIGALAYLSKATHDKINEYKFILGDIVSFDLDHDRTLDLLNEDINIDASLKLSKVAQDAVAFLELDKVLAKTLEPNFCHAKAYLYKHNDKDPQKDYYISGSSNLTEAGVGLKTTNNVELNIGSFGSDPQYNELIKWFDNLWSRPQAHDYKTVVDGNGGVNRIAFKKYLIDEIKKIFTEYSPKQLYFKVLFELFGDELLLEKDNPEFNRQIGRLENTIVYNSLYEFQQKGVLSLIKMLQKFNGAILADAVGLGKTWTALAVIKFYQLQGREVILICPKKLQYNWRIYQKNQNSKFEKDQFEYFLRFHTDLSEDLMNKQEYQNQRSDTLFRSEKPKLFVIDESHNLRNDKSNRYKFLVDQILSQNEDVKVLMLSATPINNSLMDIRNQFKLIVSGNSKGFEESLDIKNLDYTFRLAQKAFNEWTQEPEPKIGEFIKQLPPNFFKLTDSLTVARTRKMIEGHQDGLEFPKKSKPENIFVTPKQIGNFENFEELFDHFPPMLSGYQPSFYNDFLETTDKAHDEKQRDHFLVKMMYILLVKRLESSWFSFQSTVEKILVHHQNALDRIKKYQETKIESGWNEAQPSLFDDDDIITQIEDFTLGKKRKTRLVDIDRSGNIENYKKDLKADIEALQLLQSNLIQFEKKIAKEIKKPRNHSSEDDKLETLINRIIKKRHSGENNANPKVLIFTVYKDTAFYLFNQLKSRGFDKVAAISGDTSIVWDEEGETKRYETILERFAPFTKLFREKEWQYEPSSKEISLGQQFDQWQHWIAENDKRTYEKLQNPIDILIATDALSEGQNLQDCDLVINYDIHWNPVRVIQRMGRIDRLGSPNTKIFGINFWPSNNINSYLNLQGRIEQRMAAMKLAGSEVHLDFSDTFKEMAEDENLEQKQKARMLEQMQTSWDEIETEKSLGFDDFSLETFRQELLEELRKNERFYKSLPNGIYTGFKANQEVCPEEGLIALLGYPSKPAKSTIFEYKGYELIYIDHSGKPIFLNQKEVLDALAKHKDEARFVPKAIDQGEPKSIEHLSTVLSTWLKSQATEEEVQEDGTVKQKMGKASLDMLNKLKSGSKTTIQKLKVEGSTSQKFNKDNFDLITWFIISK</sequence>
<dbReference type="PANTHER" id="PTHR45766:SF6">
    <property type="entry name" value="SWI_SNF-RELATED MATRIX-ASSOCIATED ACTIN-DEPENDENT REGULATOR OF CHROMATIN SUBFAMILY A-LIKE PROTEIN 1"/>
    <property type="match status" value="1"/>
</dbReference>
<dbReference type="Gene3D" id="3.40.50.300">
    <property type="entry name" value="P-loop containing nucleotide triphosphate hydrolases"/>
    <property type="match status" value="1"/>
</dbReference>
<dbReference type="Gene3D" id="3.40.50.10810">
    <property type="entry name" value="Tandem AAA-ATPase domain"/>
    <property type="match status" value="1"/>
</dbReference>
<keyword evidence="5" id="KW-0547">Nucleotide-binding</keyword>
<evidence type="ECO:0000259" key="4">
    <source>
        <dbReference type="PROSITE" id="PS51194"/>
    </source>
</evidence>
<dbReference type="PANTHER" id="PTHR45766">
    <property type="entry name" value="DNA ANNEALING HELICASE AND ENDONUCLEASE ZRANB3 FAMILY MEMBER"/>
    <property type="match status" value="1"/>
</dbReference>
<evidence type="ECO:0000256" key="1">
    <source>
        <dbReference type="ARBA" id="ARBA00022801"/>
    </source>
</evidence>
<dbReference type="GO" id="GO:0004386">
    <property type="term" value="F:helicase activity"/>
    <property type="evidence" value="ECO:0007669"/>
    <property type="project" value="UniProtKB-KW"/>
</dbReference>
<keyword evidence="2" id="KW-0175">Coiled coil</keyword>
<dbReference type="Proteomes" id="UP001321344">
    <property type="component" value="Unassembled WGS sequence"/>
</dbReference>
<protein>
    <submittedName>
        <fullName evidence="5">Helicase-related protein</fullName>
    </submittedName>
</protein>
<keyword evidence="5" id="KW-0347">Helicase</keyword>
<reference evidence="5 6" key="1">
    <citation type="submission" date="2023-03" db="EMBL/GenBank/DDBJ databases">
        <title>Genome sequencing of Aquirufa.</title>
        <authorList>
            <person name="Pitt A."/>
            <person name="Hahn M.W."/>
        </authorList>
    </citation>
    <scope>NUCLEOTIDE SEQUENCE [LARGE SCALE GENOMIC DNA]</scope>
    <source>
        <strain evidence="5 6">WAEICH-18A</strain>
    </source>
</reference>
<dbReference type="InterPro" id="IPR014001">
    <property type="entry name" value="Helicase_ATP-bd"/>
</dbReference>
<dbReference type="PROSITE" id="PS51194">
    <property type="entry name" value="HELICASE_CTER"/>
    <property type="match status" value="1"/>
</dbReference>
<evidence type="ECO:0000259" key="3">
    <source>
        <dbReference type="PROSITE" id="PS51192"/>
    </source>
</evidence>
<feature type="domain" description="Helicase ATP-binding" evidence="3">
    <location>
        <begin position="266"/>
        <end position="425"/>
    </location>
</feature>
<dbReference type="PROSITE" id="PS51192">
    <property type="entry name" value="HELICASE_ATP_BIND_1"/>
    <property type="match status" value="1"/>
</dbReference>
<dbReference type="InterPro" id="IPR000330">
    <property type="entry name" value="SNF2_N"/>
</dbReference>
<comment type="caution">
    <text evidence="5">The sequence shown here is derived from an EMBL/GenBank/DDBJ whole genome shotgun (WGS) entry which is preliminary data.</text>
</comment>
<proteinExistence type="predicted"/>
<dbReference type="InterPro" id="IPR027417">
    <property type="entry name" value="P-loop_NTPase"/>
</dbReference>
<keyword evidence="5" id="KW-0067">ATP-binding</keyword>
<dbReference type="SMART" id="SM00490">
    <property type="entry name" value="HELICc"/>
    <property type="match status" value="1"/>
</dbReference>
<evidence type="ECO:0000313" key="6">
    <source>
        <dbReference type="Proteomes" id="UP001321344"/>
    </source>
</evidence>
<organism evidence="5 6">
    <name type="scientific">Aquirufa aurantiipilula</name>
    <dbReference type="NCBI Taxonomy" id="2696561"/>
    <lineage>
        <taxon>Bacteria</taxon>
        <taxon>Pseudomonadati</taxon>
        <taxon>Bacteroidota</taxon>
        <taxon>Cytophagia</taxon>
        <taxon>Cytophagales</taxon>
        <taxon>Flectobacillaceae</taxon>
        <taxon>Aquirufa</taxon>
    </lineage>
</organism>
<dbReference type="InterPro" id="IPR049730">
    <property type="entry name" value="SNF2/RAD54-like_C"/>
</dbReference>
<gene>
    <name evidence="5" type="ORF">PQG43_12065</name>
</gene>
<dbReference type="InterPro" id="IPR001650">
    <property type="entry name" value="Helicase_C-like"/>
</dbReference>
<dbReference type="SUPFAM" id="SSF52540">
    <property type="entry name" value="P-loop containing nucleoside triphosphate hydrolases"/>
    <property type="match status" value="1"/>
</dbReference>
<dbReference type="RefSeq" id="WP_276344818.1">
    <property type="nucleotide sequence ID" value="NZ_JARJOW010000009.1"/>
</dbReference>
<evidence type="ECO:0000313" key="5">
    <source>
        <dbReference type="EMBL" id="MDF5691599.1"/>
    </source>
</evidence>
<dbReference type="InterPro" id="IPR038718">
    <property type="entry name" value="SNF2-like_sf"/>
</dbReference>
<keyword evidence="1" id="KW-0378">Hydrolase</keyword>
<dbReference type="CDD" id="cd18793">
    <property type="entry name" value="SF2_C_SNF"/>
    <property type="match status" value="1"/>
</dbReference>
<keyword evidence="6" id="KW-1185">Reference proteome</keyword>
<feature type="coiled-coil region" evidence="2">
    <location>
        <begin position="646"/>
        <end position="680"/>
    </location>
</feature>
<dbReference type="EMBL" id="JARJOW010000009">
    <property type="protein sequence ID" value="MDF5691599.1"/>
    <property type="molecule type" value="Genomic_DNA"/>
</dbReference>
<feature type="domain" description="Helicase C-terminal" evidence="4">
    <location>
        <begin position="690"/>
        <end position="900"/>
    </location>
</feature>
<dbReference type="SMART" id="SM00487">
    <property type="entry name" value="DEXDc"/>
    <property type="match status" value="1"/>
</dbReference>
<name>A0ABT6BM94_9BACT</name>